<feature type="domain" description="Thiolase N-terminal" evidence="8">
    <location>
        <begin position="2"/>
        <end position="200"/>
    </location>
</feature>
<evidence type="ECO:0000313" key="10">
    <source>
        <dbReference type="EMBL" id="KAL3313435.1"/>
    </source>
</evidence>
<dbReference type="PROSITE" id="PS00098">
    <property type="entry name" value="THIOLASE_1"/>
    <property type="match status" value="1"/>
</dbReference>
<dbReference type="NCBIfam" id="TIGR01930">
    <property type="entry name" value="AcCoA-C-Actrans"/>
    <property type="match status" value="1"/>
</dbReference>
<protein>
    <submittedName>
        <fullName evidence="10">Acetyl-CoA acetyltransferase, mitochondrial</fullName>
    </submittedName>
</protein>
<dbReference type="Proteomes" id="UP001626550">
    <property type="component" value="Unassembled WGS sequence"/>
</dbReference>
<evidence type="ECO:0000259" key="8">
    <source>
        <dbReference type="Pfam" id="PF00108"/>
    </source>
</evidence>
<dbReference type="InterPro" id="IPR020616">
    <property type="entry name" value="Thiolase_N"/>
</dbReference>
<dbReference type="InterPro" id="IPR016039">
    <property type="entry name" value="Thiolase-like"/>
</dbReference>
<keyword evidence="5 6" id="KW-0012">Acyltransferase</keyword>
<keyword evidence="11" id="KW-1185">Reference proteome</keyword>
<keyword evidence="3" id="KW-0479">Metal-binding</keyword>
<evidence type="ECO:0000256" key="4">
    <source>
        <dbReference type="ARBA" id="ARBA00022958"/>
    </source>
</evidence>
<evidence type="ECO:0000256" key="6">
    <source>
        <dbReference type="RuleBase" id="RU003557"/>
    </source>
</evidence>
<dbReference type="PANTHER" id="PTHR18919:SF156">
    <property type="entry name" value="ACETYL-COA ACETYLTRANSFERASE, MITOCHONDRIAL"/>
    <property type="match status" value="1"/>
</dbReference>
<dbReference type="AlphaFoldDB" id="A0ABD2Q1S1"/>
<dbReference type="Gene3D" id="3.40.47.10">
    <property type="match status" value="1"/>
</dbReference>
<gene>
    <name evidence="10" type="primary">ACAT1</name>
    <name evidence="10" type="ORF">Ciccas_007968</name>
</gene>
<dbReference type="PANTHER" id="PTHR18919">
    <property type="entry name" value="ACETYL-COA C-ACYLTRANSFERASE"/>
    <property type="match status" value="1"/>
</dbReference>
<feature type="region of interest" description="Disordered" evidence="7">
    <location>
        <begin position="279"/>
        <end position="316"/>
    </location>
</feature>
<feature type="domain" description="Thiolase C-terminal" evidence="9">
    <location>
        <begin position="208"/>
        <end position="275"/>
    </location>
</feature>
<dbReference type="SUPFAM" id="SSF53901">
    <property type="entry name" value="Thiolase-like"/>
    <property type="match status" value="2"/>
</dbReference>
<dbReference type="InterPro" id="IPR002155">
    <property type="entry name" value="Thiolase"/>
</dbReference>
<dbReference type="GO" id="GO:0046872">
    <property type="term" value="F:metal ion binding"/>
    <property type="evidence" value="ECO:0007669"/>
    <property type="project" value="UniProtKB-KW"/>
</dbReference>
<evidence type="ECO:0000256" key="1">
    <source>
        <dbReference type="ARBA" id="ARBA00010982"/>
    </source>
</evidence>
<dbReference type="InterPro" id="IPR020617">
    <property type="entry name" value="Thiolase_C"/>
</dbReference>
<dbReference type="GO" id="GO:0016746">
    <property type="term" value="F:acyltransferase activity"/>
    <property type="evidence" value="ECO:0007669"/>
    <property type="project" value="UniProtKB-KW"/>
</dbReference>
<evidence type="ECO:0000256" key="2">
    <source>
        <dbReference type="ARBA" id="ARBA00022679"/>
    </source>
</evidence>
<proteinExistence type="inferred from homology"/>
<dbReference type="Pfam" id="PF02803">
    <property type="entry name" value="Thiolase_C"/>
    <property type="match status" value="1"/>
</dbReference>
<evidence type="ECO:0000256" key="7">
    <source>
        <dbReference type="SAM" id="MobiDB-lite"/>
    </source>
</evidence>
<keyword evidence="4" id="KW-0630">Potassium</keyword>
<keyword evidence="2 6" id="KW-0808">Transferase</keyword>
<dbReference type="EMBL" id="JBJKFK010001307">
    <property type="protein sequence ID" value="KAL3313435.1"/>
    <property type="molecule type" value="Genomic_DNA"/>
</dbReference>
<evidence type="ECO:0000259" key="9">
    <source>
        <dbReference type="Pfam" id="PF02803"/>
    </source>
</evidence>
<evidence type="ECO:0000256" key="3">
    <source>
        <dbReference type="ARBA" id="ARBA00022723"/>
    </source>
</evidence>
<dbReference type="InterPro" id="IPR020615">
    <property type="entry name" value="Thiolase_acyl_enz_int_AS"/>
</dbReference>
<dbReference type="CDD" id="cd00751">
    <property type="entry name" value="thiolase"/>
    <property type="match status" value="1"/>
</dbReference>
<dbReference type="Pfam" id="PF00108">
    <property type="entry name" value="Thiolase_N"/>
    <property type="match status" value="1"/>
</dbReference>
<sequence>MAGQAPARQAALKAGLEISTPCTTVNKVCASGMKSIMLAASSIALGHQDVICAGGMESMSNVPFYLPRKEPSYGGVKLVDAIVHDGLWDVYNQFHMGNCGENTAKVQQITREQQDEYAAMSYERSQNAAKKGIFDKEIVPVVIESKKSNTTVDKDEEYARVDLSKFPKLKPAFVKESGTITAANASTLNDGAAAAILSSADFAHKHSLKPLAKIIAYADGACKPIDFPIAPVLAINKLLKMTGVKTSEVDIWEINEAFSVVALANIKLLNLDKEKHVRSSNNKHVGAASGEGTKGSGGNLQWRRRSLGHNGRGSLI</sequence>
<accession>A0ABD2Q1S1</accession>
<name>A0ABD2Q1S1_9PLAT</name>
<evidence type="ECO:0000256" key="5">
    <source>
        <dbReference type="ARBA" id="ARBA00023315"/>
    </source>
</evidence>
<reference evidence="10 11" key="1">
    <citation type="submission" date="2024-11" db="EMBL/GenBank/DDBJ databases">
        <title>Adaptive evolution of stress response genes in parasites aligns with host niche diversity.</title>
        <authorList>
            <person name="Hahn C."/>
            <person name="Resl P."/>
        </authorList>
    </citation>
    <scope>NUCLEOTIDE SEQUENCE [LARGE SCALE GENOMIC DNA]</scope>
    <source>
        <strain evidence="10">EGGRZ-B1_66</strain>
        <tissue evidence="10">Body</tissue>
    </source>
</reference>
<comment type="caution">
    <text evidence="10">The sequence shown here is derived from an EMBL/GenBank/DDBJ whole genome shotgun (WGS) entry which is preliminary data.</text>
</comment>
<organism evidence="10 11">
    <name type="scientific">Cichlidogyrus casuarinus</name>
    <dbReference type="NCBI Taxonomy" id="1844966"/>
    <lineage>
        <taxon>Eukaryota</taxon>
        <taxon>Metazoa</taxon>
        <taxon>Spiralia</taxon>
        <taxon>Lophotrochozoa</taxon>
        <taxon>Platyhelminthes</taxon>
        <taxon>Monogenea</taxon>
        <taxon>Monopisthocotylea</taxon>
        <taxon>Dactylogyridea</taxon>
        <taxon>Ancyrocephalidae</taxon>
        <taxon>Cichlidogyrus</taxon>
    </lineage>
</organism>
<comment type="similarity">
    <text evidence="1 6">Belongs to the thiolase-like superfamily. Thiolase family.</text>
</comment>
<evidence type="ECO:0000313" key="11">
    <source>
        <dbReference type="Proteomes" id="UP001626550"/>
    </source>
</evidence>